<feature type="region of interest" description="Disordered" evidence="2">
    <location>
        <begin position="94"/>
        <end position="118"/>
    </location>
</feature>
<comment type="caution">
    <text evidence="5">The sequence shown here is derived from an EMBL/GenBank/DDBJ whole genome shotgun (WGS) entry which is preliminary data.</text>
</comment>
<comment type="subcellular location">
    <subcellularLocation>
        <location evidence="1">Cell membrane</location>
        <topology evidence="1">Single-pass membrane protein</topology>
    </subcellularLocation>
    <text evidence="1">In newborn cells, forms a ring positioned at mid-cell. Soon after cell division starts and the cells begin elongating, the ring splits into two rings that, as elongation proceeds, move along and mark the future division sites.</text>
</comment>
<keyword evidence="1" id="KW-0132">Cell division</keyword>
<feature type="region of interest" description="Disordered" evidence="2">
    <location>
        <begin position="352"/>
        <end position="417"/>
    </location>
</feature>
<keyword evidence="1" id="KW-0812">Transmembrane</keyword>
<dbReference type="InterPro" id="IPR030858">
    <property type="entry name" value="MapZ"/>
</dbReference>
<dbReference type="HAMAP" id="MF_01941">
    <property type="entry name" value="MapZ"/>
    <property type="match status" value="1"/>
</dbReference>
<feature type="compositionally biased region" description="Polar residues" evidence="2">
    <location>
        <begin position="149"/>
        <end position="160"/>
    </location>
</feature>
<dbReference type="InterPro" id="IPR041295">
    <property type="entry name" value="MapZ_EC1"/>
</dbReference>
<proteinExistence type="inferred from homology"/>
<comment type="subunit">
    <text evidence="1">Interacts with FtsZ.</text>
</comment>
<dbReference type="Proteomes" id="UP000011769">
    <property type="component" value="Unassembled WGS sequence"/>
</dbReference>
<name>A0ABN0IRA9_9STRE</name>
<evidence type="ECO:0000256" key="2">
    <source>
        <dbReference type="SAM" id="MobiDB-lite"/>
    </source>
</evidence>
<feature type="transmembrane region" description="Helical" evidence="1">
    <location>
        <begin position="176"/>
        <end position="197"/>
    </location>
</feature>
<reference evidence="5 6" key="1">
    <citation type="journal article" date="2013" name="PLoS ONE">
        <title>Comparative Genomic Characterization of Three Streptococcus parauberis Strains in Fish Pathogen, as Assessed by Wide-Genome Analyses.</title>
        <authorList>
            <person name="Nho S.W."/>
            <person name="Hikima J."/>
            <person name="Park S.B."/>
            <person name="Jang H.B."/>
            <person name="Cha I.S."/>
            <person name="Yasuike M."/>
            <person name="Nakamura Y."/>
            <person name="Fujiwara A."/>
            <person name="Sano M."/>
            <person name="Kanai K."/>
            <person name="Kondo H."/>
            <person name="Hirono I."/>
            <person name="Takeyama H."/>
            <person name="Aoki T."/>
            <person name="Jung T.S."/>
        </authorList>
    </citation>
    <scope>NUCLEOTIDE SEQUENCE [LARGE SCALE GENOMIC DNA]</scope>
    <source>
        <strain evidence="5 6">KRS-02083</strain>
    </source>
</reference>
<keyword evidence="1" id="KW-0131">Cell cycle</keyword>
<sequence length="512" mass="55075">MQRGNIVSEENKDLEINQEGQSLDIDQAKNMTVGEAVRKDSEIKAGVTENDNILDKYIKQHREEVASQKFDTKYSDLETLDTETLDNFIKKQREELSKSEQEEIISEEPNQTEEDSGAAGAAIAGAGAGIGASTLASDPVVAEDKNEAVSESTESRQSILADNEKPRKSSGKMKKILASLLALILLILAIFFGMDYLKGSSTSTKTDPSTKQTTSKKEKSSSAAIAKKKNKAFTDVYAGFFTDEKKDKLKNESFAKLGDLETALKDLKGTAYYDKAKEKFDALKKQVTAIEAVNGKFSTEAIKDGKKISATVKSNAKFDDLKDDLVNTGNPSLDLLIQSAIKDGRDQLSKKAEAEKAAASKKAEEDKKAADAAEQQGQANAAASANQAAGSTTNNGSSANTNNAAPSTQIPSGNYSGLQRDLSRVPYNSAVIADTTNPAWLFSPGILEKIVATAQARGYISGNNYILEPVNIVNGNGYYNMFKADGTYLFSINCKTGFFVGNAKGHSDGLDY</sequence>
<dbReference type="Pfam" id="PF18708">
    <property type="entry name" value="MapZ_C2"/>
    <property type="match status" value="1"/>
</dbReference>
<evidence type="ECO:0000259" key="3">
    <source>
        <dbReference type="Pfam" id="PF18041"/>
    </source>
</evidence>
<comment type="similarity">
    <text evidence="1">Belongs to the MapZ family.</text>
</comment>
<accession>A0ABN0IRA9</accession>
<feature type="region of interest" description="Disordered" evidence="2">
    <location>
        <begin position="1"/>
        <end position="22"/>
    </location>
</feature>
<keyword evidence="6" id="KW-1185">Reference proteome</keyword>
<feature type="domain" description="MapZ extracellular" evidence="3">
    <location>
        <begin position="214"/>
        <end position="342"/>
    </location>
</feature>
<evidence type="ECO:0000259" key="4">
    <source>
        <dbReference type="Pfam" id="PF18708"/>
    </source>
</evidence>
<feature type="compositionally biased region" description="Basic and acidic residues" evidence="2">
    <location>
        <begin position="352"/>
        <end position="371"/>
    </location>
</feature>
<dbReference type="Pfam" id="PF18041">
    <property type="entry name" value="MapZ_EC1"/>
    <property type="match status" value="1"/>
</dbReference>
<keyword evidence="1" id="KW-1133">Transmembrane helix</keyword>
<gene>
    <name evidence="1" type="primary">mapZ</name>
    <name evidence="5" type="ORF">SPJ1_0822</name>
</gene>
<evidence type="ECO:0000313" key="5">
    <source>
        <dbReference type="EMBL" id="EMG25411.1"/>
    </source>
</evidence>
<evidence type="ECO:0000313" key="6">
    <source>
        <dbReference type="Proteomes" id="UP000011769"/>
    </source>
</evidence>
<protein>
    <recommendedName>
        <fullName evidence="1">Mid-cell-anchored protein Z</fullName>
    </recommendedName>
</protein>
<feature type="region of interest" description="Disordered" evidence="2">
    <location>
        <begin position="138"/>
        <end position="166"/>
    </location>
</feature>
<feature type="compositionally biased region" description="Acidic residues" evidence="2">
    <location>
        <begin position="102"/>
        <end position="116"/>
    </location>
</feature>
<evidence type="ECO:0000256" key="1">
    <source>
        <dbReference type="HAMAP-Rule" id="MF_01941"/>
    </source>
</evidence>
<dbReference type="InterPro" id="IPR040532">
    <property type="entry name" value="MapZ_C2"/>
</dbReference>
<feature type="compositionally biased region" description="Low complexity" evidence="2">
    <location>
        <begin position="372"/>
        <end position="408"/>
    </location>
</feature>
<organism evidence="5 6">
    <name type="scientific">Streptococcus parauberis KRS-02083</name>
    <dbReference type="NCBI Taxonomy" id="1207545"/>
    <lineage>
        <taxon>Bacteria</taxon>
        <taxon>Bacillati</taxon>
        <taxon>Bacillota</taxon>
        <taxon>Bacilli</taxon>
        <taxon>Lactobacillales</taxon>
        <taxon>Streptococcaceae</taxon>
        <taxon>Streptococcus</taxon>
    </lineage>
</organism>
<feature type="compositionally biased region" description="Low complexity" evidence="2">
    <location>
        <begin position="200"/>
        <end position="213"/>
    </location>
</feature>
<keyword evidence="1" id="KW-0472">Membrane</keyword>
<dbReference type="EMBL" id="ALYM01000003">
    <property type="protein sequence ID" value="EMG25411.1"/>
    <property type="molecule type" value="Genomic_DNA"/>
</dbReference>
<feature type="domain" description="MapZ extracellular C-terminal" evidence="4">
    <location>
        <begin position="424"/>
        <end position="502"/>
    </location>
</feature>
<feature type="region of interest" description="Disordered" evidence="2">
    <location>
        <begin position="200"/>
        <end position="222"/>
    </location>
</feature>
<keyword evidence="1" id="KW-1003">Cell membrane</keyword>
<comment type="function">
    <text evidence="1">Early cell division protein that marks the future cell division site and supports proper FtsZ ring positioning.</text>
</comment>